<sequence length="406" mass="47346">MPKTRELDIAERTLICVWKSPPISMPSTTISEKTGIPRSTIDSVYAKACNRGFEPNAHIFSIKDEHVKNSKRTGRPARARLDWCYAHKDWPLDQWKRVVFTDETSVILNHKRGGTRLWRRSDEAYEKTCTRERWGGYSEFMFWGAIQYDHKGPCHIWRPETAQEKKEAAKDIKAMNTTREPELRAEWELNTAMKRVGIRNKRGPKPTWKFNAEQGALTRSVKSKGGIDWYRYQKHIILPKIIPFVQKLQREFGIDAIVQEDNAPSHAHHYQTVVYDLASVTRLLWPRNSPDLNAIEKAWPWLKRTTTKKGAPKNRKDAEKAWLAAWKTLPQDSIRRWIEAIPVHIQAIIEAEGDNGYREGLSGARRRQQHMQKRQQELQEEQYEDCSSSDSEDVAQLYEDLDDLVE</sequence>
<gene>
    <name evidence="3" type="ORF">K402DRAFT_371476</name>
</gene>
<feature type="domain" description="Tc1-like transposase DDE" evidence="2">
    <location>
        <begin position="240"/>
        <end position="316"/>
    </location>
</feature>
<feature type="compositionally biased region" description="Basic residues" evidence="1">
    <location>
        <begin position="364"/>
        <end position="373"/>
    </location>
</feature>
<proteinExistence type="predicted"/>
<dbReference type="Proteomes" id="UP000800041">
    <property type="component" value="Unassembled WGS sequence"/>
</dbReference>
<evidence type="ECO:0000256" key="1">
    <source>
        <dbReference type="SAM" id="MobiDB-lite"/>
    </source>
</evidence>
<dbReference type="InterPro" id="IPR038717">
    <property type="entry name" value="Tc1-like_DDE_dom"/>
</dbReference>
<name>A0A6G1H8T0_9PEZI</name>
<dbReference type="Pfam" id="PF13358">
    <property type="entry name" value="DDE_3"/>
    <property type="match status" value="1"/>
</dbReference>
<keyword evidence="4" id="KW-1185">Reference proteome</keyword>
<reference evidence="3" key="1">
    <citation type="journal article" date="2020" name="Stud. Mycol.">
        <title>101 Dothideomycetes genomes: a test case for predicting lifestyles and emergence of pathogens.</title>
        <authorList>
            <person name="Haridas S."/>
            <person name="Albert R."/>
            <person name="Binder M."/>
            <person name="Bloem J."/>
            <person name="Labutti K."/>
            <person name="Salamov A."/>
            <person name="Andreopoulos B."/>
            <person name="Baker S."/>
            <person name="Barry K."/>
            <person name="Bills G."/>
            <person name="Bluhm B."/>
            <person name="Cannon C."/>
            <person name="Castanera R."/>
            <person name="Culley D."/>
            <person name="Daum C."/>
            <person name="Ezra D."/>
            <person name="Gonzalez J."/>
            <person name="Henrissat B."/>
            <person name="Kuo A."/>
            <person name="Liang C."/>
            <person name="Lipzen A."/>
            <person name="Lutzoni F."/>
            <person name="Magnuson J."/>
            <person name="Mondo S."/>
            <person name="Nolan M."/>
            <person name="Ohm R."/>
            <person name="Pangilinan J."/>
            <person name="Park H.-J."/>
            <person name="Ramirez L."/>
            <person name="Alfaro M."/>
            <person name="Sun H."/>
            <person name="Tritt A."/>
            <person name="Yoshinaga Y."/>
            <person name="Zwiers L.-H."/>
            <person name="Turgeon B."/>
            <person name="Goodwin S."/>
            <person name="Spatafora J."/>
            <person name="Crous P."/>
            <person name="Grigoriev I."/>
        </authorList>
    </citation>
    <scope>NUCLEOTIDE SEQUENCE</scope>
    <source>
        <strain evidence="3">CBS 113979</strain>
    </source>
</reference>
<dbReference type="InterPro" id="IPR036397">
    <property type="entry name" value="RNaseH_sf"/>
</dbReference>
<evidence type="ECO:0000313" key="3">
    <source>
        <dbReference type="EMBL" id="KAF1989626.1"/>
    </source>
</evidence>
<organism evidence="3 4">
    <name type="scientific">Aulographum hederae CBS 113979</name>
    <dbReference type="NCBI Taxonomy" id="1176131"/>
    <lineage>
        <taxon>Eukaryota</taxon>
        <taxon>Fungi</taxon>
        <taxon>Dikarya</taxon>
        <taxon>Ascomycota</taxon>
        <taxon>Pezizomycotina</taxon>
        <taxon>Dothideomycetes</taxon>
        <taxon>Pleosporomycetidae</taxon>
        <taxon>Aulographales</taxon>
        <taxon>Aulographaceae</taxon>
    </lineage>
</organism>
<evidence type="ECO:0000313" key="4">
    <source>
        <dbReference type="Proteomes" id="UP000800041"/>
    </source>
</evidence>
<dbReference type="OrthoDB" id="3774633at2759"/>
<dbReference type="GO" id="GO:0003676">
    <property type="term" value="F:nucleic acid binding"/>
    <property type="evidence" value="ECO:0007669"/>
    <property type="project" value="InterPro"/>
</dbReference>
<dbReference type="Gene3D" id="3.30.420.10">
    <property type="entry name" value="Ribonuclease H-like superfamily/Ribonuclease H"/>
    <property type="match status" value="1"/>
</dbReference>
<dbReference type="EMBL" id="ML977144">
    <property type="protein sequence ID" value="KAF1989626.1"/>
    <property type="molecule type" value="Genomic_DNA"/>
</dbReference>
<protein>
    <recommendedName>
        <fullName evidence="2">Tc1-like transposase DDE domain-containing protein</fullName>
    </recommendedName>
</protein>
<feature type="region of interest" description="Disordered" evidence="1">
    <location>
        <begin position="359"/>
        <end position="406"/>
    </location>
</feature>
<accession>A0A6G1H8T0</accession>
<dbReference type="AlphaFoldDB" id="A0A6G1H8T0"/>
<evidence type="ECO:0000259" key="2">
    <source>
        <dbReference type="Pfam" id="PF13358"/>
    </source>
</evidence>